<evidence type="ECO:0000313" key="2">
    <source>
        <dbReference type="Proteomes" id="UP000231960"/>
    </source>
</evidence>
<dbReference type="RefSeq" id="WP_100676813.1">
    <property type="nucleotide sequence ID" value="NZ_NIPO01000001.1"/>
</dbReference>
<keyword evidence="2" id="KW-1185">Reference proteome</keyword>
<comment type="caution">
    <text evidence="1">The sequence shown here is derived from an EMBL/GenBank/DDBJ whole genome shotgun (WGS) entry which is preliminary data.</text>
</comment>
<dbReference type="InterPro" id="IPR027471">
    <property type="entry name" value="YbeD-like_sf"/>
</dbReference>
<dbReference type="AlphaFoldDB" id="A0A2M9R300"/>
<proteinExistence type="predicted"/>
<organism evidence="1 2">
    <name type="scientific">Avrilella dinanensis</name>
    <dbReference type="NCBI Taxonomy" id="2008672"/>
    <lineage>
        <taxon>Bacteria</taxon>
        <taxon>Pseudomonadati</taxon>
        <taxon>Bacteroidota</taxon>
        <taxon>Flavobacteriia</taxon>
        <taxon>Flavobacteriales</taxon>
        <taxon>Flavobacteriaceae</taxon>
        <taxon>Avrilella</taxon>
    </lineage>
</organism>
<evidence type="ECO:0000313" key="1">
    <source>
        <dbReference type="EMBL" id="PJR03244.1"/>
    </source>
</evidence>
<name>A0A2M9R300_9FLAO</name>
<protein>
    <recommendedName>
        <fullName evidence="3">DUF493 domain-containing protein</fullName>
    </recommendedName>
</protein>
<dbReference type="Proteomes" id="UP000231960">
    <property type="component" value="Unassembled WGS sequence"/>
</dbReference>
<dbReference type="OrthoDB" id="5616097at2"/>
<reference evidence="1 2" key="1">
    <citation type="submission" date="2017-06" db="EMBL/GenBank/DDBJ databases">
        <title>Description of Avrilella dinanensis gen. nov. sp. nov.</title>
        <authorList>
            <person name="Leyer C."/>
            <person name="Sassi M."/>
            <person name="Minet J."/>
            <person name="Kayal S."/>
            <person name="Cattoir V."/>
        </authorList>
    </citation>
    <scope>NUCLEOTIDE SEQUENCE [LARGE SCALE GENOMIC DNA]</scope>
    <source>
        <strain evidence="1 2">UR159</strain>
    </source>
</reference>
<dbReference type="EMBL" id="NIPO01000001">
    <property type="protein sequence ID" value="PJR03244.1"/>
    <property type="molecule type" value="Genomic_DNA"/>
</dbReference>
<accession>A0A2M9R300</accession>
<dbReference type="InterPro" id="IPR007454">
    <property type="entry name" value="UPF0250_YbeD-like"/>
</dbReference>
<dbReference type="SUPFAM" id="SSF117991">
    <property type="entry name" value="YbeD/HP0495-like"/>
    <property type="match status" value="1"/>
</dbReference>
<dbReference type="Gene3D" id="3.30.70.260">
    <property type="match status" value="1"/>
</dbReference>
<sequence>MNQQQEDFFERLKEELDKSTESWPLDYLYKFIVPNDENKIQQIESAFAGSDAKFTTKQSGKGNFISVSIRVMMPDADSIIDKYKQVSSVEGIISL</sequence>
<evidence type="ECO:0008006" key="3">
    <source>
        <dbReference type="Google" id="ProtNLM"/>
    </source>
</evidence>
<gene>
    <name evidence="1" type="ORF">CDL10_01075</name>
</gene>
<dbReference type="Pfam" id="PF04359">
    <property type="entry name" value="DUF493"/>
    <property type="match status" value="1"/>
</dbReference>